<protein>
    <submittedName>
        <fullName evidence="10">ABC transporter ATP-binding protein</fullName>
    </submittedName>
</protein>
<keyword evidence="3" id="KW-0547">Nucleotide-binding</keyword>
<organism evidence="10 11">
    <name type="scientific">Aeromicrobium alkaliterrae</name>
    <dbReference type="NCBI Taxonomy" id="302168"/>
    <lineage>
        <taxon>Bacteria</taxon>
        <taxon>Bacillati</taxon>
        <taxon>Actinomycetota</taxon>
        <taxon>Actinomycetes</taxon>
        <taxon>Propionibacteriales</taxon>
        <taxon>Nocardioidaceae</taxon>
        <taxon>Aeromicrobium</taxon>
    </lineage>
</organism>
<keyword evidence="11" id="KW-1185">Reference proteome</keyword>
<dbReference type="SUPFAM" id="SSF90123">
    <property type="entry name" value="ABC transporter transmembrane region"/>
    <property type="match status" value="1"/>
</dbReference>
<dbReference type="GO" id="GO:0005524">
    <property type="term" value="F:ATP binding"/>
    <property type="evidence" value="ECO:0007669"/>
    <property type="project" value="UniProtKB-KW"/>
</dbReference>
<dbReference type="Gene3D" id="3.40.50.300">
    <property type="entry name" value="P-loop containing nucleotide triphosphate hydrolases"/>
    <property type="match status" value="1"/>
</dbReference>
<keyword evidence="6 7" id="KW-0472">Membrane</keyword>
<dbReference type="InterPro" id="IPR039421">
    <property type="entry name" value="Type_1_exporter"/>
</dbReference>
<sequence>MRSGPTDGVHHIDPDEARDTEAGPVLERVARLLAPYRTQLVLVLVAVVASAALTSLIPFLTKAVFDDALFPTDGGGVRLDVLTWLVVAMCVIPLVTAVISIAQNWLTSTIGNSAMADLRGELFAHLQTMELAFFTATKTGVIQSRLANDVAGVRTVLTDTATTIVQNSVTVLAAVVSMVVLSWQLTVLTLVLMPVFIWVQLRVGRRRQVIARKTQESLSDMTAITEEALSVSGILLSKVFDRGETETIRYRDANRQQVRLQVSQAMTGRTFFATVQTFFAITPALIYLLAGLLVTGNVPGGADALTAGTLVAFTTLQARLQMPLLQLMRVTLDVQTSLALFRRIFEYLDLQPTITEKPGAIELEQPRGAVELRDVWFRYPAPRSLAGRPLEPQHESVLDARADADDSWALRDVSFRLEPGQFAAIVGPSGSGKTTATYLVPRLYDVTRGAVLIDGHDVRDLSLASLSRAVGVVTQDAYLFHGTIHDNLAYARPGATEDEIVQAARDANIHDRIMGFPDGYQTLTGERGYRLSGGEKQRIALARVLLKNPPLLILDEATSALDTETERVVQEALERAAADRTTIAIAHRLSTVRRADVILGVEHGRLVEAGTHEELLALDGLYARLHAERSDRAVD</sequence>
<feature type="domain" description="ABC transporter" evidence="8">
    <location>
        <begin position="370"/>
        <end position="628"/>
    </location>
</feature>
<keyword evidence="4 10" id="KW-0067">ATP-binding</keyword>
<accession>A0ABN2K089</accession>
<evidence type="ECO:0000256" key="6">
    <source>
        <dbReference type="ARBA" id="ARBA00023136"/>
    </source>
</evidence>
<reference evidence="10 11" key="1">
    <citation type="journal article" date="2019" name="Int. J. Syst. Evol. Microbiol.">
        <title>The Global Catalogue of Microorganisms (GCM) 10K type strain sequencing project: providing services to taxonomists for standard genome sequencing and annotation.</title>
        <authorList>
            <consortium name="The Broad Institute Genomics Platform"/>
            <consortium name="The Broad Institute Genome Sequencing Center for Infectious Disease"/>
            <person name="Wu L."/>
            <person name="Ma J."/>
        </authorList>
    </citation>
    <scope>NUCLEOTIDE SEQUENCE [LARGE SCALE GENOMIC DNA]</scope>
    <source>
        <strain evidence="10 11">JCM 13518</strain>
    </source>
</reference>
<evidence type="ECO:0000313" key="11">
    <source>
        <dbReference type="Proteomes" id="UP001501057"/>
    </source>
</evidence>
<dbReference type="Pfam" id="PF00005">
    <property type="entry name" value="ABC_tran"/>
    <property type="match status" value="1"/>
</dbReference>
<evidence type="ECO:0000256" key="7">
    <source>
        <dbReference type="SAM" id="Phobius"/>
    </source>
</evidence>
<comment type="caution">
    <text evidence="10">The sequence shown here is derived from an EMBL/GenBank/DDBJ whole genome shotgun (WGS) entry which is preliminary data.</text>
</comment>
<keyword evidence="2 7" id="KW-0812">Transmembrane</keyword>
<evidence type="ECO:0000313" key="10">
    <source>
        <dbReference type="EMBL" id="GAA1745446.1"/>
    </source>
</evidence>
<name>A0ABN2K089_9ACTN</name>
<feature type="transmembrane region" description="Helical" evidence="7">
    <location>
        <begin position="171"/>
        <end position="199"/>
    </location>
</feature>
<dbReference type="PROSITE" id="PS00211">
    <property type="entry name" value="ABC_TRANSPORTER_1"/>
    <property type="match status" value="1"/>
</dbReference>
<dbReference type="InterPro" id="IPR036640">
    <property type="entry name" value="ABC1_TM_sf"/>
</dbReference>
<dbReference type="SMART" id="SM00382">
    <property type="entry name" value="AAA"/>
    <property type="match status" value="1"/>
</dbReference>
<dbReference type="InterPro" id="IPR011527">
    <property type="entry name" value="ABC1_TM_dom"/>
</dbReference>
<feature type="domain" description="ABC transmembrane type-1" evidence="9">
    <location>
        <begin position="41"/>
        <end position="336"/>
    </location>
</feature>
<dbReference type="InterPro" id="IPR027417">
    <property type="entry name" value="P-loop_NTPase"/>
</dbReference>
<evidence type="ECO:0000259" key="9">
    <source>
        <dbReference type="PROSITE" id="PS50929"/>
    </source>
</evidence>
<feature type="transmembrane region" description="Helical" evidence="7">
    <location>
        <begin position="81"/>
        <end position="102"/>
    </location>
</feature>
<dbReference type="Pfam" id="PF00664">
    <property type="entry name" value="ABC_membrane"/>
    <property type="match status" value="1"/>
</dbReference>
<feature type="transmembrane region" description="Helical" evidence="7">
    <location>
        <begin position="40"/>
        <end position="60"/>
    </location>
</feature>
<dbReference type="InterPro" id="IPR003593">
    <property type="entry name" value="AAA+_ATPase"/>
</dbReference>
<dbReference type="RefSeq" id="WP_344202489.1">
    <property type="nucleotide sequence ID" value="NZ_BAAAME010000004.1"/>
</dbReference>
<dbReference type="EMBL" id="BAAAME010000004">
    <property type="protein sequence ID" value="GAA1745446.1"/>
    <property type="molecule type" value="Genomic_DNA"/>
</dbReference>
<dbReference type="CDD" id="cd18550">
    <property type="entry name" value="ABC_6TM_exporter_like"/>
    <property type="match status" value="1"/>
</dbReference>
<dbReference type="PANTHER" id="PTHR43394">
    <property type="entry name" value="ATP-DEPENDENT PERMEASE MDL1, MITOCHONDRIAL"/>
    <property type="match status" value="1"/>
</dbReference>
<evidence type="ECO:0000256" key="4">
    <source>
        <dbReference type="ARBA" id="ARBA00022840"/>
    </source>
</evidence>
<evidence type="ECO:0000256" key="3">
    <source>
        <dbReference type="ARBA" id="ARBA00022741"/>
    </source>
</evidence>
<dbReference type="PROSITE" id="PS50893">
    <property type="entry name" value="ABC_TRANSPORTER_2"/>
    <property type="match status" value="1"/>
</dbReference>
<dbReference type="PANTHER" id="PTHR43394:SF1">
    <property type="entry name" value="ATP-BINDING CASSETTE SUB-FAMILY B MEMBER 10, MITOCHONDRIAL"/>
    <property type="match status" value="1"/>
</dbReference>
<evidence type="ECO:0000259" key="8">
    <source>
        <dbReference type="PROSITE" id="PS50893"/>
    </source>
</evidence>
<dbReference type="InterPro" id="IPR003439">
    <property type="entry name" value="ABC_transporter-like_ATP-bd"/>
</dbReference>
<feature type="transmembrane region" description="Helical" evidence="7">
    <location>
        <begin position="271"/>
        <end position="294"/>
    </location>
</feature>
<evidence type="ECO:0000256" key="2">
    <source>
        <dbReference type="ARBA" id="ARBA00022692"/>
    </source>
</evidence>
<dbReference type="PROSITE" id="PS50929">
    <property type="entry name" value="ABC_TM1F"/>
    <property type="match status" value="1"/>
</dbReference>
<proteinExistence type="predicted"/>
<dbReference type="Gene3D" id="1.20.1560.10">
    <property type="entry name" value="ABC transporter type 1, transmembrane domain"/>
    <property type="match status" value="1"/>
</dbReference>
<evidence type="ECO:0000256" key="1">
    <source>
        <dbReference type="ARBA" id="ARBA00004651"/>
    </source>
</evidence>
<evidence type="ECO:0000256" key="5">
    <source>
        <dbReference type="ARBA" id="ARBA00022989"/>
    </source>
</evidence>
<gene>
    <name evidence="10" type="ORF">GCM10009710_26840</name>
</gene>
<keyword evidence="5 7" id="KW-1133">Transmembrane helix</keyword>
<dbReference type="SUPFAM" id="SSF52540">
    <property type="entry name" value="P-loop containing nucleoside triphosphate hydrolases"/>
    <property type="match status" value="1"/>
</dbReference>
<dbReference type="Proteomes" id="UP001501057">
    <property type="component" value="Unassembled WGS sequence"/>
</dbReference>
<dbReference type="InterPro" id="IPR017871">
    <property type="entry name" value="ABC_transporter-like_CS"/>
</dbReference>
<comment type="subcellular location">
    <subcellularLocation>
        <location evidence="1">Cell membrane</location>
        <topology evidence="1">Multi-pass membrane protein</topology>
    </subcellularLocation>
</comment>